<dbReference type="EMBL" id="KZ452307">
    <property type="protein sequence ID" value="PKA48627.1"/>
    <property type="molecule type" value="Genomic_DNA"/>
</dbReference>
<protein>
    <submittedName>
        <fullName evidence="2">Uncharacterized protein</fullName>
    </submittedName>
</protein>
<gene>
    <name evidence="2" type="ORF">AXF42_Ash020500</name>
</gene>
<sequence length="143" mass="15684">MATCAGCLLVVLFLLCATIESSDATDPPAGWVSLLGIDRVETPTARGLCHTALRLYLDSRPKELIGDFSDVIEVLRADFRRVGPMKEYGLTFSVLKQRPAWGLIFNVIISLTLQKYDSSRYASVNNVEIMVVRGSATFSPSTP</sequence>
<keyword evidence="1" id="KW-0732">Signal</keyword>
<reference evidence="2 3" key="1">
    <citation type="journal article" date="2017" name="Nature">
        <title>The Apostasia genome and the evolution of orchids.</title>
        <authorList>
            <person name="Zhang G.Q."/>
            <person name="Liu K.W."/>
            <person name="Li Z."/>
            <person name="Lohaus R."/>
            <person name="Hsiao Y.Y."/>
            <person name="Niu S.C."/>
            <person name="Wang J.Y."/>
            <person name="Lin Y.C."/>
            <person name="Xu Q."/>
            <person name="Chen L.J."/>
            <person name="Yoshida K."/>
            <person name="Fujiwara S."/>
            <person name="Wang Z.W."/>
            <person name="Zhang Y.Q."/>
            <person name="Mitsuda N."/>
            <person name="Wang M."/>
            <person name="Liu G.H."/>
            <person name="Pecoraro L."/>
            <person name="Huang H.X."/>
            <person name="Xiao X.J."/>
            <person name="Lin M."/>
            <person name="Wu X.Y."/>
            <person name="Wu W.L."/>
            <person name="Chen Y.Y."/>
            <person name="Chang S.B."/>
            <person name="Sakamoto S."/>
            <person name="Ohme-Takagi M."/>
            <person name="Yagi M."/>
            <person name="Zeng S.J."/>
            <person name="Shen C.Y."/>
            <person name="Yeh C.M."/>
            <person name="Luo Y.B."/>
            <person name="Tsai W.C."/>
            <person name="Van de Peer Y."/>
            <person name="Liu Z.J."/>
        </authorList>
    </citation>
    <scope>NUCLEOTIDE SEQUENCE [LARGE SCALE GENOMIC DNA]</scope>
    <source>
        <strain evidence="3">cv. Shenzhen</strain>
        <tissue evidence="2">Stem</tissue>
    </source>
</reference>
<keyword evidence="3" id="KW-1185">Reference proteome</keyword>
<feature type="chain" id="PRO_5014155479" evidence="1">
    <location>
        <begin position="25"/>
        <end position="143"/>
    </location>
</feature>
<dbReference type="AlphaFoldDB" id="A0A2H9ZZE3"/>
<proteinExistence type="predicted"/>
<accession>A0A2H9ZZE3</accession>
<evidence type="ECO:0000313" key="3">
    <source>
        <dbReference type="Proteomes" id="UP000236161"/>
    </source>
</evidence>
<name>A0A2H9ZZE3_9ASPA</name>
<feature type="signal peptide" evidence="1">
    <location>
        <begin position="1"/>
        <end position="24"/>
    </location>
</feature>
<evidence type="ECO:0000313" key="2">
    <source>
        <dbReference type="EMBL" id="PKA48627.1"/>
    </source>
</evidence>
<dbReference type="Proteomes" id="UP000236161">
    <property type="component" value="Unassembled WGS sequence"/>
</dbReference>
<organism evidence="2 3">
    <name type="scientific">Apostasia shenzhenica</name>
    <dbReference type="NCBI Taxonomy" id="1088818"/>
    <lineage>
        <taxon>Eukaryota</taxon>
        <taxon>Viridiplantae</taxon>
        <taxon>Streptophyta</taxon>
        <taxon>Embryophyta</taxon>
        <taxon>Tracheophyta</taxon>
        <taxon>Spermatophyta</taxon>
        <taxon>Magnoliopsida</taxon>
        <taxon>Liliopsida</taxon>
        <taxon>Asparagales</taxon>
        <taxon>Orchidaceae</taxon>
        <taxon>Apostasioideae</taxon>
        <taxon>Apostasia</taxon>
    </lineage>
</organism>
<evidence type="ECO:0000256" key="1">
    <source>
        <dbReference type="SAM" id="SignalP"/>
    </source>
</evidence>